<keyword evidence="1" id="KW-1133">Transmembrane helix</keyword>
<reference evidence="3" key="1">
    <citation type="journal article" date="2019" name="Int. J. Syst. Evol. Microbiol.">
        <title>The Global Catalogue of Microorganisms (GCM) 10K type strain sequencing project: providing services to taxonomists for standard genome sequencing and annotation.</title>
        <authorList>
            <consortium name="The Broad Institute Genomics Platform"/>
            <consortium name="The Broad Institute Genome Sequencing Center for Infectious Disease"/>
            <person name="Wu L."/>
            <person name="Ma J."/>
        </authorList>
    </citation>
    <scope>NUCLEOTIDE SEQUENCE [LARGE SCALE GENOMIC DNA]</scope>
    <source>
        <strain evidence="3">CCUG 59778</strain>
    </source>
</reference>
<dbReference type="Proteomes" id="UP001595817">
    <property type="component" value="Unassembled WGS sequence"/>
</dbReference>
<keyword evidence="1" id="KW-0812">Transmembrane</keyword>
<name>A0ABV8X561_9LACT</name>
<sequence>MTTIMIIFLFILQLVSLFLIAMLYTKLGKFNELKKQQDMMMREMEDAVGAYLVEIKDENDRLLSELSTLKSSESQLTEAPKVQKEVESPSKVISNRIVPKSKAVNTYRQLAANPKEQSKEEQALELSKSGYTVDEVAKQLNMGKTEVELLLKFRS</sequence>
<evidence type="ECO:0000256" key="1">
    <source>
        <dbReference type="SAM" id="Phobius"/>
    </source>
</evidence>
<gene>
    <name evidence="2" type="ORF">ACFOZY_01935</name>
</gene>
<feature type="transmembrane region" description="Helical" evidence="1">
    <location>
        <begin position="6"/>
        <end position="25"/>
    </location>
</feature>
<keyword evidence="3" id="KW-1185">Reference proteome</keyword>
<dbReference type="EMBL" id="JBHSEC010000002">
    <property type="protein sequence ID" value="MFC4409190.1"/>
    <property type="molecule type" value="Genomic_DNA"/>
</dbReference>
<protein>
    <submittedName>
        <fullName evidence="2">Uncharacterized protein</fullName>
    </submittedName>
</protein>
<evidence type="ECO:0000313" key="3">
    <source>
        <dbReference type="Proteomes" id="UP001595817"/>
    </source>
</evidence>
<comment type="caution">
    <text evidence="2">The sequence shown here is derived from an EMBL/GenBank/DDBJ whole genome shotgun (WGS) entry which is preliminary data.</text>
</comment>
<keyword evidence="1" id="KW-0472">Membrane</keyword>
<evidence type="ECO:0000313" key="2">
    <source>
        <dbReference type="EMBL" id="MFC4409190.1"/>
    </source>
</evidence>
<accession>A0ABV8X561</accession>
<organism evidence="2 3">
    <name type="scientific">Chungangia koreensis</name>
    <dbReference type="NCBI Taxonomy" id="752657"/>
    <lineage>
        <taxon>Bacteria</taxon>
        <taxon>Bacillati</taxon>
        <taxon>Bacillota</taxon>
        <taxon>Bacilli</taxon>
        <taxon>Lactobacillales</taxon>
        <taxon>Chungangia</taxon>
    </lineage>
</organism>
<dbReference type="RefSeq" id="WP_378151683.1">
    <property type="nucleotide sequence ID" value="NZ_JBHSEC010000002.1"/>
</dbReference>
<proteinExistence type="predicted"/>